<evidence type="ECO:0000256" key="1">
    <source>
        <dbReference type="SAM" id="MobiDB-lite"/>
    </source>
</evidence>
<gene>
    <name evidence="2" type="ORF">O3P69_003104</name>
</gene>
<feature type="compositionally biased region" description="Pro residues" evidence="1">
    <location>
        <begin position="110"/>
        <end position="119"/>
    </location>
</feature>
<keyword evidence="3" id="KW-1185">Reference proteome</keyword>
<evidence type="ECO:0000313" key="3">
    <source>
        <dbReference type="Proteomes" id="UP001487740"/>
    </source>
</evidence>
<evidence type="ECO:0000313" key="2">
    <source>
        <dbReference type="EMBL" id="KAK8400179.1"/>
    </source>
</evidence>
<reference evidence="2 3" key="1">
    <citation type="submission" date="2023-03" db="EMBL/GenBank/DDBJ databases">
        <title>High-quality genome of Scylla paramamosain provides insights in environmental adaptation.</title>
        <authorList>
            <person name="Zhang L."/>
        </authorList>
    </citation>
    <scope>NUCLEOTIDE SEQUENCE [LARGE SCALE GENOMIC DNA]</scope>
    <source>
        <strain evidence="2">LZ_2023a</strain>
        <tissue evidence="2">Muscle</tissue>
    </source>
</reference>
<feature type="compositionally biased region" description="Low complexity" evidence="1">
    <location>
        <begin position="120"/>
        <end position="132"/>
    </location>
</feature>
<protein>
    <recommendedName>
        <fullName evidence="4">Ig-like domain-containing protein</fullName>
    </recommendedName>
</protein>
<organism evidence="2 3">
    <name type="scientific">Scylla paramamosain</name>
    <name type="common">Mud crab</name>
    <dbReference type="NCBI Taxonomy" id="85552"/>
    <lineage>
        <taxon>Eukaryota</taxon>
        <taxon>Metazoa</taxon>
        <taxon>Ecdysozoa</taxon>
        <taxon>Arthropoda</taxon>
        <taxon>Crustacea</taxon>
        <taxon>Multicrustacea</taxon>
        <taxon>Malacostraca</taxon>
        <taxon>Eumalacostraca</taxon>
        <taxon>Eucarida</taxon>
        <taxon>Decapoda</taxon>
        <taxon>Pleocyemata</taxon>
        <taxon>Brachyura</taxon>
        <taxon>Eubrachyura</taxon>
        <taxon>Portunoidea</taxon>
        <taxon>Portunidae</taxon>
        <taxon>Portuninae</taxon>
        <taxon>Scylla</taxon>
    </lineage>
</organism>
<dbReference type="Proteomes" id="UP001487740">
    <property type="component" value="Unassembled WGS sequence"/>
</dbReference>
<name>A0AAW0UKJ1_SCYPA</name>
<dbReference type="EMBL" id="JARAKH010000010">
    <property type="protein sequence ID" value="KAK8400179.1"/>
    <property type="molecule type" value="Genomic_DNA"/>
</dbReference>
<dbReference type="InterPro" id="IPR036179">
    <property type="entry name" value="Ig-like_dom_sf"/>
</dbReference>
<dbReference type="SUPFAM" id="SSF48726">
    <property type="entry name" value="Immunoglobulin"/>
    <property type="match status" value="1"/>
</dbReference>
<accession>A0AAW0UKJ1</accession>
<dbReference type="InterPro" id="IPR013783">
    <property type="entry name" value="Ig-like_fold"/>
</dbReference>
<comment type="caution">
    <text evidence="2">The sequence shown here is derived from an EMBL/GenBank/DDBJ whole genome shotgun (WGS) entry which is preliminary data.</text>
</comment>
<proteinExistence type="predicted"/>
<dbReference type="Gene3D" id="2.60.40.10">
    <property type="entry name" value="Immunoglobulins"/>
    <property type="match status" value="1"/>
</dbReference>
<dbReference type="AlphaFoldDB" id="A0AAW0UKJ1"/>
<sequence length="132" mass="14530">MQRYIGLLQLRQPRQQHQASVRTLVAVTAVRGSTARLPCHITSPNPEEPVLLVLWYKNASVTPVYSDDTLIEFSPTPQHSSHYLPSPLPVPPLPIAGTTHPLSHHHSPTLLPPHHPLSPTPLTSSRPPNTHA</sequence>
<feature type="region of interest" description="Disordered" evidence="1">
    <location>
        <begin position="75"/>
        <end position="132"/>
    </location>
</feature>
<evidence type="ECO:0008006" key="4">
    <source>
        <dbReference type="Google" id="ProtNLM"/>
    </source>
</evidence>